<dbReference type="STRING" id="126957.T1JHA3"/>
<dbReference type="InterPro" id="IPR039931">
    <property type="entry name" value="EEIG1/2-like"/>
</dbReference>
<feature type="compositionally biased region" description="Low complexity" evidence="2">
    <location>
        <begin position="112"/>
        <end position="123"/>
    </location>
</feature>
<keyword evidence="5" id="KW-1185">Reference proteome</keyword>
<comment type="similarity">
    <text evidence="1">Belongs to the EEIG family.</text>
</comment>
<reference evidence="5" key="1">
    <citation type="submission" date="2011-05" db="EMBL/GenBank/DDBJ databases">
        <authorList>
            <person name="Richards S.R."/>
            <person name="Qu J."/>
            <person name="Jiang H."/>
            <person name="Jhangiani S.N."/>
            <person name="Agravi P."/>
            <person name="Goodspeed R."/>
            <person name="Gross S."/>
            <person name="Mandapat C."/>
            <person name="Jackson L."/>
            <person name="Mathew T."/>
            <person name="Pu L."/>
            <person name="Thornton R."/>
            <person name="Saada N."/>
            <person name="Wilczek-Boney K.B."/>
            <person name="Lee S."/>
            <person name="Kovar C."/>
            <person name="Wu Y."/>
            <person name="Scherer S.E."/>
            <person name="Worley K.C."/>
            <person name="Muzny D.M."/>
            <person name="Gibbs R."/>
        </authorList>
    </citation>
    <scope>NUCLEOTIDE SEQUENCE</scope>
    <source>
        <strain evidence="5">Brora</strain>
    </source>
</reference>
<evidence type="ECO:0000313" key="5">
    <source>
        <dbReference type="Proteomes" id="UP000014500"/>
    </source>
</evidence>
<evidence type="ECO:0000256" key="1">
    <source>
        <dbReference type="ARBA" id="ARBA00034780"/>
    </source>
</evidence>
<dbReference type="OMA" id="PATYHHT"/>
<dbReference type="Pfam" id="PF10358">
    <property type="entry name" value="NT-C2"/>
    <property type="match status" value="1"/>
</dbReference>
<reference evidence="4" key="2">
    <citation type="submission" date="2015-02" db="UniProtKB">
        <authorList>
            <consortium name="EnsemblMetazoa"/>
        </authorList>
    </citation>
    <scope>IDENTIFICATION</scope>
</reference>
<accession>T1JHA3</accession>
<name>T1JHA3_STRMM</name>
<feature type="compositionally biased region" description="Polar residues" evidence="2">
    <location>
        <begin position="131"/>
        <end position="144"/>
    </location>
</feature>
<feature type="compositionally biased region" description="Low complexity" evidence="2">
    <location>
        <begin position="180"/>
        <end position="202"/>
    </location>
</feature>
<proteinExistence type="inferred from homology"/>
<dbReference type="InterPro" id="IPR019448">
    <property type="entry name" value="NT-C2"/>
</dbReference>
<evidence type="ECO:0000259" key="3">
    <source>
        <dbReference type="PROSITE" id="PS51840"/>
    </source>
</evidence>
<dbReference type="PANTHER" id="PTHR21456:SF1">
    <property type="entry name" value="C2 NT-TYPE DOMAIN-CONTAINING PROTEIN"/>
    <property type="match status" value="1"/>
</dbReference>
<evidence type="ECO:0000256" key="2">
    <source>
        <dbReference type="SAM" id="MobiDB-lite"/>
    </source>
</evidence>
<dbReference type="HOGENOM" id="CLU_800032_0_0_1"/>
<sequence length="347" mass="37612">MECKVQFCLQDECKCQHGAELKGGRSFQKLGFADVNLAEFAGSGNTSRNYLLEGYDAKHRQDNSTLRITIVMTLLSGDPCFKVPNTRPLSLPGENQEELRRDEQIGGGGSGSLTSGSSGIGSLPRKHRPNVLTSELVTNTTSQPVNEVAAAGGGSSVGNEEFEMTHSRNSSCTSQQSKASGYSSMHSRQSSSESGQQISNNQAPVAETVPVKRDPNEPGRNISIAGIKSPMAKRLDINKHSRHSSLDFVPGHCRNLSSSSSDTLCKMNERKKKPLVDDCKESRMDWTRVCATDLVNEIVNSTNLEDTVESKGLCLYVLEDGTASLGSHKMQARAKPVTIESVVFDNR</sequence>
<dbReference type="Proteomes" id="UP000014500">
    <property type="component" value="Unassembled WGS sequence"/>
</dbReference>
<dbReference type="EnsemblMetazoa" id="SMAR013234-RA">
    <property type="protein sequence ID" value="SMAR013234-PA"/>
    <property type="gene ID" value="SMAR013234"/>
</dbReference>
<dbReference type="eggNOG" id="ENOG502QRRN">
    <property type="taxonomic scope" value="Eukaryota"/>
</dbReference>
<dbReference type="PANTHER" id="PTHR21456">
    <property type="entry name" value="FAMILY WITH SEQUENCE SIMILARITY 102"/>
    <property type="match status" value="1"/>
</dbReference>
<feature type="compositionally biased region" description="Polar residues" evidence="2">
    <location>
        <begin position="167"/>
        <end position="179"/>
    </location>
</feature>
<dbReference type="EMBL" id="JH431671">
    <property type="status" value="NOT_ANNOTATED_CDS"/>
    <property type="molecule type" value="Genomic_DNA"/>
</dbReference>
<dbReference type="PhylomeDB" id="T1JHA3"/>
<dbReference type="PROSITE" id="PS51840">
    <property type="entry name" value="C2_NT"/>
    <property type="match status" value="1"/>
</dbReference>
<feature type="domain" description="C2 NT-type" evidence="3">
    <location>
        <begin position="1"/>
        <end position="74"/>
    </location>
</feature>
<organism evidence="4 5">
    <name type="scientific">Strigamia maritima</name>
    <name type="common">European centipede</name>
    <name type="synonym">Geophilus maritimus</name>
    <dbReference type="NCBI Taxonomy" id="126957"/>
    <lineage>
        <taxon>Eukaryota</taxon>
        <taxon>Metazoa</taxon>
        <taxon>Ecdysozoa</taxon>
        <taxon>Arthropoda</taxon>
        <taxon>Myriapoda</taxon>
        <taxon>Chilopoda</taxon>
        <taxon>Pleurostigmophora</taxon>
        <taxon>Geophilomorpha</taxon>
        <taxon>Linotaeniidae</taxon>
        <taxon>Strigamia</taxon>
    </lineage>
</organism>
<evidence type="ECO:0000313" key="4">
    <source>
        <dbReference type="EnsemblMetazoa" id="SMAR013234-PA"/>
    </source>
</evidence>
<dbReference type="AlphaFoldDB" id="T1JHA3"/>
<protein>
    <recommendedName>
        <fullName evidence="3">C2 NT-type domain-containing protein</fullName>
    </recommendedName>
</protein>
<feature type="region of interest" description="Disordered" evidence="2">
    <location>
        <begin position="85"/>
        <end position="223"/>
    </location>
</feature>